<protein>
    <submittedName>
        <fullName evidence="1">Uncharacterized protein</fullName>
    </submittedName>
</protein>
<comment type="caution">
    <text evidence="1">The sequence shown here is derived from an EMBL/GenBank/DDBJ whole genome shotgun (WGS) entry which is preliminary data.</text>
</comment>
<reference evidence="1" key="2">
    <citation type="submission" date="2021-04" db="EMBL/GenBank/DDBJ databases">
        <authorList>
            <person name="Gilroy R."/>
        </authorList>
    </citation>
    <scope>NUCLEOTIDE SEQUENCE</scope>
    <source>
        <strain evidence="1">ChiHecec1B25-7008</strain>
    </source>
</reference>
<sequence length="252" mass="28227">MAGRVLQSDLNSLLREAVTMYQSEVVNGRKLYKLFAADFLNSHHHTDRRDAAGLNEHRKNLGILRRILFTRKDLLVRFSEAGTPDDATLKDLLHLYYTTEAPPGQEAGAAVPSTAVQNHSLSLGCCLDDDQLSLIADCANEARVFVEAIDASILRSLLDGKLLVPLRSRNNRMLAYFFDQLCRHGLILPRWQNLLEQAGSILSPKGNRPLRHEQFSNALTHARNTPNSMQKKIQECVQQVQEQLSNDGTASK</sequence>
<accession>A0A9D2HR68</accession>
<proteinExistence type="predicted"/>
<dbReference type="Proteomes" id="UP000823860">
    <property type="component" value="Unassembled WGS sequence"/>
</dbReference>
<organism evidence="1 2">
    <name type="scientific">Candidatus Bacteroides intestinavium</name>
    <dbReference type="NCBI Taxonomy" id="2838469"/>
    <lineage>
        <taxon>Bacteria</taxon>
        <taxon>Pseudomonadati</taxon>
        <taxon>Bacteroidota</taxon>
        <taxon>Bacteroidia</taxon>
        <taxon>Bacteroidales</taxon>
        <taxon>Bacteroidaceae</taxon>
        <taxon>Bacteroides</taxon>
    </lineage>
</organism>
<gene>
    <name evidence="1" type="ORF">H9785_08360</name>
</gene>
<reference evidence="1" key="1">
    <citation type="journal article" date="2021" name="PeerJ">
        <title>Extensive microbial diversity within the chicken gut microbiome revealed by metagenomics and culture.</title>
        <authorList>
            <person name="Gilroy R."/>
            <person name="Ravi A."/>
            <person name="Getino M."/>
            <person name="Pursley I."/>
            <person name="Horton D.L."/>
            <person name="Alikhan N.F."/>
            <person name="Baker D."/>
            <person name="Gharbi K."/>
            <person name="Hall N."/>
            <person name="Watson M."/>
            <person name="Adriaenssens E.M."/>
            <person name="Foster-Nyarko E."/>
            <person name="Jarju S."/>
            <person name="Secka A."/>
            <person name="Antonio M."/>
            <person name="Oren A."/>
            <person name="Chaudhuri R.R."/>
            <person name="La Ragione R."/>
            <person name="Hildebrand F."/>
            <person name="Pallen M.J."/>
        </authorList>
    </citation>
    <scope>NUCLEOTIDE SEQUENCE</scope>
    <source>
        <strain evidence="1">ChiHecec1B25-7008</strain>
    </source>
</reference>
<name>A0A9D2HR68_9BACE</name>
<evidence type="ECO:0000313" key="1">
    <source>
        <dbReference type="EMBL" id="HJA83965.1"/>
    </source>
</evidence>
<dbReference type="EMBL" id="DWZE01000093">
    <property type="protein sequence ID" value="HJA83965.1"/>
    <property type="molecule type" value="Genomic_DNA"/>
</dbReference>
<evidence type="ECO:0000313" key="2">
    <source>
        <dbReference type="Proteomes" id="UP000823860"/>
    </source>
</evidence>
<dbReference type="AlphaFoldDB" id="A0A9D2HR68"/>